<keyword evidence="3" id="KW-0813">Transport</keyword>
<dbReference type="AlphaFoldDB" id="A0A0G0VX33"/>
<dbReference type="GO" id="GO:0008324">
    <property type="term" value="F:monoatomic cation transmembrane transporter activity"/>
    <property type="evidence" value="ECO:0007669"/>
    <property type="project" value="InterPro"/>
</dbReference>
<dbReference type="PANTHER" id="PTHR41394:SF5">
    <property type="entry name" value="SLC41A_MGTE INTEGRAL MEMBRANE DOMAIN-CONTAINING PROTEIN"/>
    <property type="match status" value="1"/>
</dbReference>
<dbReference type="Pfam" id="PF01769">
    <property type="entry name" value="MgtE"/>
    <property type="match status" value="1"/>
</dbReference>
<evidence type="ECO:0000256" key="2">
    <source>
        <dbReference type="ARBA" id="ARBA00009749"/>
    </source>
</evidence>
<gene>
    <name evidence="10" type="ORF">UU56_C0008G0054</name>
</gene>
<comment type="caution">
    <text evidence="10">The sequence shown here is derived from an EMBL/GenBank/DDBJ whole genome shotgun (WGS) entry which is preliminary data.</text>
</comment>
<protein>
    <submittedName>
        <fullName evidence="10">CBS domain containing protein</fullName>
    </submittedName>
</protein>
<evidence type="ECO:0000259" key="9">
    <source>
        <dbReference type="Pfam" id="PF01769"/>
    </source>
</evidence>
<evidence type="ECO:0000256" key="5">
    <source>
        <dbReference type="ARBA" id="ARBA00022842"/>
    </source>
</evidence>
<evidence type="ECO:0000313" key="11">
    <source>
        <dbReference type="Proteomes" id="UP000034493"/>
    </source>
</evidence>
<sequence length="185" mass="20419">MKSPKHFAITDDVHQRAVLLVRLRLPWLIVGLIGGLAISFLVSRFENVLSTNLYLVFFIPVIVYLSDAVGTQTETIYIRNMSTFKDNFAKYLAKEILVGSFLGVILSLLLGLAAFIWLRSAETAITVGFAMFINTIIAPVVAIVIPEILFKQNIDPALGGGPFTTVIQDFVSLLIYFLVATVIIL</sequence>
<feature type="transmembrane region" description="Helical" evidence="8">
    <location>
        <begin position="91"/>
        <end position="118"/>
    </location>
</feature>
<evidence type="ECO:0000256" key="8">
    <source>
        <dbReference type="SAM" id="Phobius"/>
    </source>
</evidence>
<evidence type="ECO:0000313" key="10">
    <source>
        <dbReference type="EMBL" id="KKS04247.1"/>
    </source>
</evidence>
<dbReference type="Gene3D" id="1.10.357.20">
    <property type="entry name" value="SLC41 divalent cation transporters, integral membrane domain"/>
    <property type="match status" value="1"/>
</dbReference>
<dbReference type="EMBL" id="LCBC01000008">
    <property type="protein sequence ID" value="KKS04247.1"/>
    <property type="molecule type" value="Genomic_DNA"/>
</dbReference>
<dbReference type="GO" id="GO:0016020">
    <property type="term" value="C:membrane"/>
    <property type="evidence" value="ECO:0007669"/>
    <property type="project" value="UniProtKB-SubCell"/>
</dbReference>
<reference evidence="10 11" key="1">
    <citation type="journal article" date="2015" name="Nature">
        <title>rRNA introns, odd ribosomes, and small enigmatic genomes across a large radiation of phyla.</title>
        <authorList>
            <person name="Brown C.T."/>
            <person name="Hug L.A."/>
            <person name="Thomas B.C."/>
            <person name="Sharon I."/>
            <person name="Castelle C.J."/>
            <person name="Singh A."/>
            <person name="Wilkins M.J."/>
            <person name="Williams K.H."/>
            <person name="Banfield J.F."/>
        </authorList>
    </citation>
    <scope>NUCLEOTIDE SEQUENCE [LARGE SCALE GENOMIC DNA]</scope>
</reference>
<dbReference type="InterPro" id="IPR006667">
    <property type="entry name" value="SLC41_membr_dom"/>
</dbReference>
<dbReference type="Proteomes" id="UP000034493">
    <property type="component" value="Unassembled WGS sequence"/>
</dbReference>
<evidence type="ECO:0000256" key="3">
    <source>
        <dbReference type="ARBA" id="ARBA00022448"/>
    </source>
</evidence>
<feature type="transmembrane region" description="Helical" evidence="8">
    <location>
        <begin position="166"/>
        <end position="184"/>
    </location>
</feature>
<keyword evidence="6 8" id="KW-1133">Transmembrane helix</keyword>
<accession>A0A0G0VX33</accession>
<feature type="domain" description="SLC41A/MgtE integral membrane" evidence="9">
    <location>
        <begin position="59"/>
        <end position="179"/>
    </location>
</feature>
<evidence type="ECO:0000256" key="6">
    <source>
        <dbReference type="ARBA" id="ARBA00022989"/>
    </source>
</evidence>
<comment type="similarity">
    <text evidence="2">Belongs to the SLC41A transporter family.</text>
</comment>
<keyword evidence="7 8" id="KW-0472">Membrane</keyword>
<dbReference type="PANTHER" id="PTHR41394">
    <property type="entry name" value="MAGNESIUM TRANSPORTER MGTE"/>
    <property type="match status" value="1"/>
</dbReference>
<dbReference type="SUPFAM" id="SSF161093">
    <property type="entry name" value="MgtE membrane domain-like"/>
    <property type="match status" value="1"/>
</dbReference>
<evidence type="ECO:0000256" key="4">
    <source>
        <dbReference type="ARBA" id="ARBA00022692"/>
    </source>
</evidence>
<feature type="transmembrane region" description="Helical" evidence="8">
    <location>
        <begin position="51"/>
        <end position="70"/>
    </location>
</feature>
<keyword evidence="5" id="KW-0460">Magnesium</keyword>
<feature type="transmembrane region" description="Helical" evidence="8">
    <location>
        <begin position="124"/>
        <end position="145"/>
    </location>
</feature>
<evidence type="ECO:0000256" key="1">
    <source>
        <dbReference type="ARBA" id="ARBA00004141"/>
    </source>
</evidence>
<feature type="transmembrane region" description="Helical" evidence="8">
    <location>
        <begin position="25"/>
        <end position="45"/>
    </location>
</feature>
<evidence type="ECO:0000256" key="7">
    <source>
        <dbReference type="ARBA" id="ARBA00023136"/>
    </source>
</evidence>
<name>A0A0G0VX33_9BACT</name>
<keyword evidence="4 8" id="KW-0812">Transmembrane</keyword>
<organism evidence="10 11">
    <name type="scientific">Candidatus Curtissbacteria bacterium GW2011_GWA2_41_24</name>
    <dbReference type="NCBI Taxonomy" id="1618411"/>
    <lineage>
        <taxon>Bacteria</taxon>
        <taxon>Candidatus Curtissiibacteriota</taxon>
    </lineage>
</organism>
<dbReference type="InterPro" id="IPR036739">
    <property type="entry name" value="SLC41_membr_dom_sf"/>
</dbReference>
<comment type="subcellular location">
    <subcellularLocation>
        <location evidence="1">Membrane</location>
        <topology evidence="1">Multi-pass membrane protein</topology>
    </subcellularLocation>
</comment>
<proteinExistence type="inferred from homology"/>